<keyword evidence="4" id="KW-1185">Reference proteome</keyword>
<evidence type="ECO:0000259" key="2">
    <source>
        <dbReference type="Pfam" id="PF01693"/>
    </source>
</evidence>
<evidence type="ECO:0000256" key="1">
    <source>
        <dbReference type="SAM" id="MobiDB-lite"/>
    </source>
</evidence>
<accession>A0A2T6ZKZ5</accession>
<dbReference type="EMBL" id="NESQ01000198">
    <property type="protein sequence ID" value="PUU76155.1"/>
    <property type="molecule type" value="Genomic_DNA"/>
</dbReference>
<dbReference type="STRING" id="42251.A0A2T6ZKZ5"/>
<proteinExistence type="predicted"/>
<feature type="compositionally biased region" description="Pro residues" evidence="1">
    <location>
        <begin position="84"/>
        <end position="95"/>
    </location>
</feature>
<feature type="region of interest" description="Disordered" evidence="1">
    <location>
        <begin position="74"/>
        <end position="118"/>
    </location>
</feature>
<dbReference type="InterPro" id="IPR009027">
    <property type="entry name" value="Ribosomal_bL9/RNase_H1_N"/>
</dbReference>
<evidence type="ECO:0000313" key="4">
    <source>
        <dbReference type="Proteomes" id="UP000244722"/>
    </source>
</evidence>
<dbReference type="Proteomes" id="UP000244722">
    <property type="component" value="Unassembled WGS sequence"/>
</dbReference>
<dbReference type="InterPro" id="IPR037056">
    <property type="entry name" value="RNase_H1_N_sf"/>
</dbReference>
<dbReference type="AlphaFoldDB" id="A0A2T6ZKZ5"/>
<name>A0A2T6ZKZ5_TUBBO</name>
<organism evidence="3 4">
    <name type="scientific">Tuber borchii</name>
    <name type="common">White truffle</name>
    <dbReference type="NCBI Taxonomy" id="42251"/>
    <lineage>
        <taxon>Eukaryota</taxon>
        <taxon>Fungi</taxon>
        <taxon>Dikarya</taxon>
        <taxon>Ascomycota</taxon>
        <taxon>Pezizomycotina</taxon>
        <taxon>Pezizomycetes</taxon>
        <taxon>Pezizales</taxon>
        <taxon>Tuberaceae</taxon>
        <taxon>Tuber</taxon>
    </lineage>
</organism>
<reference evidence="3 4" key="1">
    <citation type="submission" date="2017-04" db="EMBL/GenBank/DDBJ databases">
        <title>Draft genome sequence of Tuber borchii Vittad., a whitish edible truffle.</title>
        <authorList>
            <consortium name="DOE Joint Genome Institute"/>
            <person name="Murat C."/>
            <person name="Kuo A."/>
            <person name="Barry K.W."/>
            <person name="Clum A."/>
            <person name="Dockter R.B."/>
            <person name="Fauchery L."/>
            <person name="Iotti M."/>
            <person name="Kohler A."/>
            <person name="Labutti K."/>
            <person name="Lindquist E.A."/>
            <person name="Lipzen A."/>
            <person name="Ohm R.A."/>
            <person name="Wang M."/>
            <person name="Grigoriev I.V."/>
            <person name="Zambonelli A."/>
            <person name="Martin F.M."/>
        </authorList>
    </citation>
    <scope>NUCLEOTIDE SEQUENCE [LARGE SCALE GENOMIC DNA]</scope>
    <source>
        <strain evidence="3 4">Tbo3840</strain>
    </source>
</reference>
<dbReference type="Pfam" id="PF01693">
    <property type="entry name" value="Cauli_VI"/>
    <property type="match status" value="1"/>
</dbReference>
<comment type="caution">
    <text evidence="3">The sequence shown here is derived from an EMBL/GenBank/DDBJ whole genome shotgun (WGS) entry which is preliminary data.</text>
</comment>
<sequence length="154" mass="16511">MARRGYYAVARGKPPAPAIYSSWAAAQVVTQKYPDVIFKKFRTFAEAQAFMAEHGVVRYRVEITFDVTCITEESRSPTISSGVSPPPPSPSPAPPAALVSNPSEQGRRGRVKVGGGTGGKQFYVVANGSGKGVYESWLVSFVPFFSQSSRTTSG</sequence>
<dbReference type="InterPro" id="IPR011320">
    <property type="entry name" value="RNase_H1_N"/>
</dbReference>
<dbReference type="Gene3D" id="3.40.970.10">
    <property type="entry name" value="Ribonuclease H1, N-terminal domain"/>
    <property type="match status" value="1"/>
</dbReference>
<feature type="domain" description="Ribonuclease H1 N-terminal" evidence="2">
    <location>
        <begin position="6"/>
        <end position="50"/>
    </location>
</feature>
<evidence type="ECO:0000313" key="3">
    <source>
        <dbReference type="EMBL" id="PUU76155.1"/>
    </source>
</evidence>
<dbReference type="OrthoDB" id="5322575at2759"/>
<protein>
    <recommendedName>
        <fullName evidence="2">Ribonuclease H1 N-terminal domain-containing protein</fullName>
    </recommendedName>
</protein>
<dbReference type="SUPFAM" id="SSF55658">
    <property type="entry name" value="L9 N-domain-like"/>
    <property type="match status" value="1"/>
</dbReference>
<gene>
    <name evidence="3" type="ORF">B9Z19DRAFT_1088832</name>
</gene>